<dbReference type="PaxDb" id="35128-Thaps21014"/>
<reference evidence="2 3" key="2">
    <citation type="journal article" date="2008" name="Nature">
        <title>The Phaeodactylum genome reveals the evolutionary history of diatom genomes.</title>
        <authorList>
            <person name="Bowler C."/>
            <person name="Allen A.E."/>
            <person name="Badger J.H."/>
            <person name="Grimwood J."/>
            <person name="Jabbari K."/>
            <person name="Kuo A."/>
            <person name="Maheswari U."/>
            <person name="Martens C."/>
            <person name="Maumus F."/>
            <person name="Otillar R.P."/>
            <person name="Rayko E."/>
            <person name="Salamov A."/>
            <person name="Vandepoele K."/>
            <person name="Beszteri B."/>
            <person name="Gruber A."/>
            <person name="Heijde M."/>
            <person name="Katinka M."/>
            <person name="Mock T."/>
            <person name="Valentin K."/>
            <person name="Verret F."/>
            <person name="Berges J.A."/>
            <person name="Brownlee C."/>
            <person name="Cadoret J.P."/>
            <person name="Chiovitti A."/>
            <person name="Choi C.J."/>
            <person name="Coesel S."/>
            <person name="De Martino A."/>
            <person name="Detter J.C."/>
            <person name="Durkin C."/>
            <person name="Falciatore A."/>
            <person name="Fournet J."/>
            <person name="Haruta M."/>
            <person name="Huysman M.J."/>
            <person name="Jenkins B.D."/>
            <person name="Jiroutova K."/>
            <person name="Jorgensen R.E."/>
            <person name="Joubert Y."/>
            <person name="Kaplan A."/>
            <person name="Kroger N."/>
            <person name="Kroth P.G."/>
            <person name="La Roche J."/>
            <person name="Lindquist E."/>
            <person name="Lommer M."/>
            <person name="Martin-Jezequel V."/>
            <person name="Lopez P.J."/>
            <person name="Lucas S."/>
            <person name="Mangogna M."/>
            <person name="McGinnis K."/>
            <person name="Medlin L.K."/>
            <person name="Montsant A."/>
            <person name="Oudot-Le Secq M.P."/>
            <person name="Napoli C."/>
            <person name="Obornik M."/>
            <person name="Parker M.S."/>
            <person name="Petit J.L."/>
            <person name="Porcel B.M."/>
            <person name="Poulsen N."/>
            <person name="Robison M."/>
            <person name="Rychlewski L."/>
            <person name="Rynearson T.A."/>
            <person name="Schmutz J."/>
            <person name="Shapiro H."/>
            <person name="Siaut M."/>
            <person name="Stanley M."/>
            <person name="Sussman M.R."/>
            <person name="Taylor A.R."/>
            <person name="Vardi A."/>
            <person name="von Dassow P."/>
            <person name="Vyverman W."/>
            <person name="Willis A."/>
            <person name="Wyrwicz L.S."/>
            <person name="Rokhsar D.S."/>
            <person name="Weissenbach J."/>
            <person name="Armbrust E.V."/>
            <person name="Green B.R."/>
            <person name="Van de Peer Y."/>
            <person name="Grigoriev I.V."/>
        </authorList>
    </citation>
    <scope>NUCLEOTIDE SEQUENCE [LARGE SCALE GENOMIC DNA]</scope>
    <source>
        <strain evidence="2 3">CCMP1335</strain>
    </source>
</reference>
<sequence>MYPQQRVSSGPRTMLKNQQYRELAKTKFEQDHAKCWDNQNDSPHETLQSTAQSAYANASTFITKPSCLNVSSEKELEALAGNSNKEAVTYWSHELVNVGQPHFPITRLKRDSPLFARCASFTNDIQDSRVQHSEDPDSSTPMNN</sequence>
<feature type="compositionally biased region" description="Basic and acidic residues" evidence="1">
    <location>
        <begin position="126"/>
        <end position="135"/>
    </location>
</feature>
<evidence type="ECO:0000256" key="1">
    <source>
        <dbReference type="SAM" id="MobiDB-lite"/>
    </source>
</evidence>
<keyword evidence="3" id="KW-1185">Reference proteome</keyword>
<dbReference type="InParanoid" id="B8BS19"/>
<name>B8BS19_THAPS</name>
<dbReference type="GeneID" id="7449082"/>
<feature type="region of interest" description="Disordered" evidence="1">
    <location>
        <begin position="125"/>
        <end position="144"/>
    </location>
</feature>
<evidence type="ECO:0000313" key="2">
    <source>
        <dbReference type="EMBL" id="EED96052.1"/>
    </source>
</evidence>
<dbReference type="Proteomes" id="UP000001449">
    <property type="component" value="Chromosome 1"/>
</dbReference>
<protein>
    <submittedName>
        <fullName evidence="2">Uncharacterized protein</fullName>
    </submittedName>
</protein>
<evidence type="ECO:0000313" key="3">
    <source>
        <dbReference type="Proteomes" id="UP000001449"/>
    </source>
</evidence>
<dbReference type="RefSeq" id="XP_002286411.1">
    <property type="nucleotide sequence ID" value="XM_002286375.1"/>
</dbReference>
<dbReference type="KEGG" id="tps:THAPSDRAFT_21014"/>
<dbReference type="HOGENOM" id="CLU_1800358_0_0_1"/>
<dbReference type="EMBL" id="CM000638">
    <property type="protein sequence ID" value="EED96052.1"/>
    <property type="molecule type" value="Genomic_DNA"/>
</dbReference>
<gene>
    <name evidence="2" type="ORF">THAPSDRAFT_21014</name>
</gene>
<accession>B8BS19</accession>
<reference evidence="2 3" key="1">
    <citation type="journal article" date="2004" name="Science">
        <title>The genome of the diatom Thalassiosira pseudonana: ecology, evolution, and metabolism.</title>
        <authorList>
            <person name="Armbrust E.V."/>
            <person name="Berges J.A."/>
            <person name="Bowler C."/>
            <person name="Green B.R."/>
            <person name="Martinez D."/>
            <person name="Putnam N.H."/>
            <person name="Zhou S."/>
            <person name="Allen A.E."/>
            <person name="Apt K.E."/>
            <person name="Bechner M."/>
            <person name="Brzezinski M.A."/>
            <person name="Chaal B.K."/>
            <person name="Chiovitti A."/>
            <person name="Davis A.K."/>
            <person name="Demarest M.S."/>
            <person name="Detter J.C."/>
            <person name="Glavina T."/>
            <person name="Goodstein D."/>
            <person name="Hadi M.Z."/>
            <person name="Hellsten U."/>
            <person name="Hildebrand M."/>
            <person name="Jenkins B.D."/>
            <person name="Jurka J."/>
            <person name="Kapitonov V.V."/>
            <person name="Kroger N."/>
            <person name="Lau W.W."/>
            <person name="Lane T.W."/>
            <person name="Larimer F.W."/>
            <person name="Lippmeier J.C."/>
            <person name="Lucas S."/>
            <person name="Medina M."/>
            <person name="Montsant A."/>
            <person name="Obornik M."/>
            <person name="Parker M.S."/>
            <person name="Palenik B."/>
            <person name="Pazour G.J."/>
            <person name="Richardson P.M."/>
            <person name="Rynearson T.A."/>
            <person name="Saito M.A."/>
            <person name="Schwartz D.C."/>
            <person name="Thamatrakoln K."/>
            <person name="Valentin K."/>
            <person name="Vardi A."/>
            <person name="Wilkerson F.P."/>
            <person name="Rokhsar D.S."/>
        </authorList>
    </citation>
    <scope>NUCLEOTIDE SEQUENCE [LARGE SCALE GENOMIC DNA]</scope>
    <source>
        <strain evidence="2 3">CCMP1335</strain>
    </source>
</reference>
<proteinExistence type="predicted"/>
<dbReference type="AlphaFoldDB" id="B8BS19"/>
<organism evidence="2 3">
    <name type="scientific">Thalassiosira pseudonana</name>
    <name type="common">Marine diatom</name>
    <name type="synonym">Cyclotella nana</name>
    <dbReference type="NCBI Taxonomy" id="35128"/>
    <lineage>
        <taxon>Eukaryota</taxon>
        <taxon>Sar</taxon>
        <taxon>Stramenopiles</taxon>
        <taxon>Ochrophyta</taxon>
        <taxon>Bacillariophyta</taxon>
        <taxon>Coscinodiscophyceae</taxon>
        <taxon>Thalassiosirophycidae</taxon>
        <taxon>Thalassiosirales</taxon>
        <taxon>Thalassiosiraceae</taxon>
        <taxon>Thalassiosira</taxon>
    </lineage>
</organism>